<organism evidence="2 3">
    <name type="scientific">Paxillus rubicundulus Ve08.2h10</name>
    <dbReference type="NCBI Taxonomy" id="930991"/>
    <lineage>
        <taxon>Eukaryota</taxon>
        <taxon>Fungi</taxon>
        <taxon>Dikarya</taxon>
        <taxon>Basidiomycota</taxon>
        <taxon>Agaricomycotina</taxon>
        <taxon>Agaricomycetes</taxon>
        <taxon>Agaricomycetidae</taxon>
        <taxon>Boletales</taxon>
        <taxon>Paxilineae</taxon>
        <taxon>Paxillaceae</taxon>
        <taxon>Paxillus</taxon>
    </lineage>
</organism>
<dbReference type="HOGENOM" id="CLU_2250935_0_0_1"/>
<dbReference type="InterPro" id="IPR013341">
    <property type="entry name" value="Mandelate_racemase_N_dom"/>
</dbReference>
<protein>
    <recommendedName>
        <fullName evidence="1">Mandelate racemase/muconate lactonizing enzyme N-terminal domain-containing protein</fullName>
    </recommendedName>
</protein>
<gene>
    <name evidence="2" type="ORF">PAXRUDRAFT_9212</name>
</gene>
<dbReference type="InParanoid" id="A0A0D0EC80"/>
<proteinExistence type="predicted"/>
<evidence type="ECO:0000259" key="1">
    <source>
        <dbReference type="Pfam" id="PF02746"/>
    </source>
</evidence>
<keyword evidence="3" id="KW-1185">Reference proteome</keyword>
<dbReference type="SUPFAM" id="SSF54826">
    <property type="entry name" value="Enolase N-terminal domain-like"/>
    <property type="match status" value="1"/>
</dbReference>
<evidence type="ECO:0000313" key="2">
    <source>
        <dbReference type="EMBL" id="KIK98905.1"/>
    </source>
</evidence>
<name>A0A0D0EC80_9AGAM</name>
<dbReference type="Proteomes" id="UP000054538">
    <property type="component" value="Unassembled WGS sequence"/>
</dbReference>
<reference evidence="2 3" key="1">
    <citation type="submission" date="2014-04" db="EMBL/GenBank/DDBJ databases">
        <authorList>
            <consortium name="DOE Joint Genome Institute"/>
            <person name="Kuo A."/>
            <person name="Kohler A."/>
            <person name="Jargeat P."/>
            <person name="Nagy L.G."/>
            <person name="Floudas D."/>
            <person name="Copeland A."/>
            <person name="Barry K.W."/>
            <person name="Cichocki N."/>
            <person name="Veneault-Fourrey C."/>
            <person name="LaButti K."/>
            <person name="Lindquist E.A."/>
            <person name="Lipzen A."/>
            <person name="Lundell T."/>
            <person name="Morin E."/>
            <person name="Murat C."/>
            <person name="Sun H."/>
            <person name="Tunlid A."/>
            <person name="Henrissat B."/>
            <person name="Grigoriev I.V."/>
            <person name="Hibbett D.S."/>
            <person name="Martin F."/>
            <person name="Nordberg H.P."/>
            <person name="Cantor M.N."/>
            <person name="Hua S.X."/>
        </authorList>
    </citation>
    <scope>NUCLEOTIDE SEQUENCE [LARGE SCALE GENOMIC DNA]</scope>
    <source>
        <strain evidence="2 3">Ve08.2h10</strain>
    </source>
</reference>
<dbReference type="Gene3D" id="3.30.390.10">
    <property type="entry name" value="Enolase-like, N-terminal domain"/>
    <property type="match status" value="1"/>
</dbReference>
<sequence length="104" mass="11835">MDRASLPNHGLSTKWISPTRTWALAWSIVTFIPDLPTQNQIFRAPLRWLFVRVETGDNFVGWGESTLEHTETVGGAFADLASKFMGWDADGIEDTWQATYKTRF</sequence>
<evidence type="ECO:0000313" key="3">
    <source>
        <dbReference type="Proteomes" id="UP000054538"/>
    </source>
</evidence>
<dbReference type="EMBL" id="KN824876">
    <property type="protein sequence ID" value="KIK98905.1"/>
    <property type="molecule type" value="Genomic_DNA"/>
</dbReference>
<dbReference type="Pfam" id="PF02746">
    <property type="entry name" value="MR_MLE_N"/>
    <property type="match status" value="1"/>
</dbReference>
<dbReference type="OrthoDB" id="2579025at2759"/>
<dbReference type="AlphaFoldDB" id="A0A0D0EC80"/>
<reference evidence="3" key="2">
    <citation type="submission" date="2015-01" db="EMBL/GenBank/DDBJ databases">
        <title>Evolutionary Origins and Diversification of the Mycorrhizal Mutualists.</title>
        <authorList>
            <consortium name="DOE Joint Genome Institute"/>
            <consortium name="Mycorrhizal Genomics Consortium"/>
            <person name="Kohler A."/>
            <person name="Kuo A."/>
            <person name="Nagy L.G."/>
            <person name="Floudas D."/>
            <person name="Copeland A."/>
            <person name="Barry K.W."/>
            <person name="Cichocki N."/>
            <person name="Veneault-Fourrey C."/>
            <person name="LaButti K."/>
            <person name="Lindquist E.A."/>
            <person name="Lipzen A."/>
            <person name="Lundell T."/>
            <person name="Morin E."/>
            <person name="Murat C."/>
            <person name="Riley R."/>
            <person name="Ohm R."/>
            <person name="Sun H."/>
            <person name="Tunlid A."/>
            <person name="Henrissat B."/>
            <person name="Grigoriev I.V."/>
            <person name="Hibbett D.S."/>
            <person name="Martin F."/>
        </authorList>
    </citation>
    <scope>NUCLEOTIDE SEQUENCE [LARGE SCALE GENOMIC DNA]</scope>
    <source>
        <strain evidence="3">Ve08.2h10</strain>
    </source>
</reference>
<feature type="domain" description="Mandelate racemase/muconate lactonizing enzyme N-terminal" evidence="1">
    <location>
        <begin position="48"/>
        <end position="102"/>
    </location>
</feature>
<dbReference type="STRING" id="930991.A0A0D0EC80"/>
<accession>A0A0D0EC80</accession>
<dbReference type="InterPro" id="IPR029017">
    <property type="entry name" value="Enolase-like_N"/>
</dbReference>